<dbReference type="GO" id="GO:0043565">
    <property type="term" value="F:sequence-specific DNA binding"/>
    <property type="evidence" value="ECO:0007669"/>
    <property type="project" value="InterPro"/>
</dbReference>
<feature type="region of interest" description="Disordered" evidence="12">
    <location>
        <begin position="381"/>
        <end position="406"/>
    </location>
</feature>
<dbReference type="PROSITE" id="PS51843">
    <property type="entry name" value="NR_LBD"/>
    <property type="match status" value="1"/>
</dbReference>
<evidence type="ECO:0000256" key="10">
    <source>
        <dbReference type="ARBA" id="ARBA00023242"/>
    </source>
</evidence>
<evidence type="ECO:0000313" key="15">
    <source>
        <dbReference type="EMBL" id="KFD52044.1"/>
    </source>
</evidence>
<dbReference type="GO" id="GO:0004879">
    <property type="term" value="F:nuclear receptor activity"/>
    <property type="evidence" value="ECO:0007669"/>
    <property type="project" value="InterPro"/>
</dbReference>
<reference evidence="15 16" key="1">
    <citation type="journal article" date="2014" name="Nat. Genet.">
        <title>Genome and transcriptome of the porcine whipworm Trichuris suis.</title>
        <authorList>
            <person name="Jex A.R."/>
            <person name="Nejsum P."/>
            <person name="Schwarz E.M."/>
            <person name="Hu L."/>
            <person name="Young N.D."/>
            <person name="Hall R.S."/>
            <person name="Korhonen P.K."/>
            <person name="Liao S."/>
            <person name="Thamsborg S."/>
            <person name="Xia J."/>
            <person name="Xu P."/>
            <person name="Wang S."/>
            <person name="Scheerlinck J.P."/>
            <person name="Hofmann A."/>
            <person name="Sternberg P.W."/>
            <person name="Wang J."/>
            <person name="Gasser R.B."/>
        </authorList>
    </citation>
    <scope>NUCLEOTIDE SEQUENCE [LARGE SCALE GENOMIC DNA]</scope>
    <source>
        <strain evidence="15">DCEP-RM93M</strain>
    </source>
</reference>
<dbReference type="Pfam" id="PF00104">
    <property type="entry name" value="Hormone_recep"/>
    <property type="match status" value="1"/>
</dbReference>
<dbReference type="SMART" id="SM00430">
    <property type="entry name" value="HOLI"/>
    <property type="match status" value="1"/>
</dbReference>
<evidence type="ECO:0000256" key="9">
    <source>
        <dbReference type="ARBA" id="ARBA00023170"/>
    </source>
</evidence>
<evidence type="ECO:0000256" key="3">
    <source>
        <dbReference type="ARBA" id="ARBA00022723"/>
    </source>
</evidence>
<dbReference type="EMBL" id="KL363232">
    <property type="protein sequence ID" value="KFD52044.1"/>
    <property type="molecule type" value="Genomic_DNA"/>
</dbReference>
<dbReference type="PRINTS" id="PR00398">
    <property type="entry name" value="STRDHORMONER"/>
</dbReference>
<dbReference type="PANTHER" id="PTHR45805:SF10">
    <property type="entry name" value="ECDYSONE-INDUCED PROTEIN 78C"/>
    <property type="match status" value="1"/>
</dbReference>
<keyword evidence="4 11" id="KW-0863">Zinc-finger</keyword>
<evidence type="ECO:0000256" key="12">
    <source>
        <dbReference type="SAM" id="MobiDB-lite"/>
    </source>
</evidence>
<comment type="similarity">
    <text evidence="2">Belongs to the nuclear hormone receptor family. NR1 subfamily.</text>
</comment>
<keyword evidence="16" id="KW-1185">Reference proteome</keyword>
<evidence type="ECO:0000256" key="8">
    <source>
        <dbReference type="ARBA" id="ARBA00023163"/>
    </source>
</evidence>
<keyword evidence="7 11" id="KW-0238">DNA-binding</keyword>
<proteinExistence type="inferred from homology"/>
<comment type="subcellular location">
    <subcellularLocation>
        <location evidence="1 11">Nucleus</location>
    </subcellularLocation>
</comment>
<dbReference type="SUPFAM" id="SSF48508">
    <property type="entry name" value="Nuclear receptor ligand-binding domain"/>
    <property type="match status" value="1"/>
</dbReference>
<dbReference type="InterPro" id="IPR001728">
    <property type="entry name" value="ThyrH_rcpt"/>
</dbReference>
<evidence type="ECO:0000259" key="13">
    <source>
        <dbReference type="PROSITE" id="PS51030"/>
    </source>
</evidence>
<sequence length="730" mass="80976">MDKMVVFVDGYRRMNLAYGYNETSPGILSTVWPAGTGPKLEVAPTMMPCGPPTAAYHRNGISQGANNVTGQAVVSSELRPYPDTYRLEYKLPHSMTDEGFCPIGASSDSNAFGMLPDTMYKDLFVSGDQEMVGGSSATAVYYGKPPCGNKMTTGGGPQTPQETDLCPLSVQYGDGSYNGGVPPFAAVPQYYTGPAAPSGHRTTGGYTFTGSSQEFAAYQHQHQVHVQQATTSTLYGLHVAVPDSTTNVNAGHAQSLKSNGFDRRRPSVSDEYSSYSSKLTCHKNYTTTSNESSTSSTPSSAQKAFVPCKVCGDKASGYHYGVTSCEGCKGFFRRSIQKQIEYRCLRDGKCMVYRLNRNRCQYCRFKKCLAVGMSRDSVRYGRVPKRSRDRMQDDTRVSSMTGDSEAESELEKRQLALYDIILSVSQAHHTNCTYVQEKIRNLSHRPMLFPMERPIEGDVAMDSLEFFEQRRIAMLQTLAQHITPEIQRVVEFAKRIPHFTDFVQEDQLVLIKGGFFEVFLVRIACMFSLQFMTLTLSDGSFVTRDQLDLIYDPELVGAMFQFASGCMSLHLNDGEIGIFTAIVLFTADRVGLSDPKLVELHQERLIEALKLQLARNHSSDPQVFSNMILKLSELRSIGSKHKEALNWYRARYNRMNLPALYAEIYDIPRENTDANFCDTSSVSSSQQVSTTQGPLESSGTMPVVPINYDSFVVESDVTNLSGDLDTSIPD</sequence>
<dbReference type="InterPro" id="IPR035500">
    <property type="entry name" value="NHR-like_dom_sf"/>
</dbReference>
<evidence type="ECO:0000256" key="4">
    <source>
        <dbReference type="ARBA" id="ARBA00022771"/>
    </source>
</evidence>
<dbReference type="PRINTS" id="PR00546">
    <property type="entry name" value="THYROIDHORMR"/>
</dbReference>
<dbReference type="GO" id="GO:0005634">
    <property type="term" value="C:nucleus"/>
    <property type="evidence" value="ECO:0007669"/>
    <property type="project" value="UniProtKB-SubCell"/>
</dbReference>
<keyword evidence="10 11" id="KW-0539">Nucleus</keyword>
<keyword evidence="9 11" id="KW-0675">Receptor</keyword>
<evidence type="ECO:0000256" key="1">
    <source>
        <dbReference type="ARBA" id="ARBA00004123"/>
    </source>
</evidence>
<dbReference type="PRINTS" id="PR00047">
    <property type="entry name" value="STROIDFINGER"/>
</dbReference>
<keyword evidence="3 11" id="KW-0479">Metal-binding</keyword>
<evidence type="ECO:0000256" key="7">
    <source>
        <dbReference type="ARBA" id="ARBA00023125"/>
    </source>
</evidence>
<evidence type="ECO:0000256" key="5">
    <source>
        <dbReference type="ARBA" id="ARBA00022833"/>
    </source>
</evidence>
<name>A0A085M498_9BILA</name>
<evidence type="ECO:0000256" key="2">
    <source>
        <dbReference type="ARBA" id="ARBA00008092"/>
    </source>
</evidence>
<keyword evidence="8 11" id="KW-0804">Transcription</keyword>
<gene>
    <name evidence="15" type="ORF">M513_07026</name>
</gene>
<dbReference type="CDD" id="cd07165">
    <property type="entry name" value="NR_DBD_DmE78_like"/>
    <property type="match status" value="1"/>
</dbReference>
<evidence type="ECO:0000256" key="11">
    <source>
        <dbReference type="RuleBase" id="RU004334"/>
    </source>
</evidence>
<evidence type="ECO:0000256" key="6">
    <source>
        <dbReference type="ARBA" id="ARBA00023015"/>
    </source>
</evidence>
<dbReference type="FunFam" id="3.30.50.10:FF:000003">
    <property type="entry name" value="Nuclear orphan receptor ROR-beta"/>
    <property type="match status" value="1"/>
</dbReference>
<feature type="region of interest" description="Disordered" evidence="12">
    <location>
        <begin position="678"/>
        <end position="699"/>
    </location>
</feature>
<protein>
    <recommendedName>
        <fullName evidence="17">Nuclear hormone receptor E75</fullName>
    </recommendedName>
</protein>
<dbReference type="InterPro" id="IPR000536">
    <property type="entry name" value="Nucl_hrmn_rcpt_lig-bd"/>
</dbReference>
<dbReference type="PROSITE" id="PS00031">
    <property type="entry name" value="NUCLEAR_REC_DBD_1"/>
    <property type="match status" value="1"/>
</dbReference>
<dbReference type="InterPro" id="IPR001723">
    <property type="entry name" value="Nuclear_hrmn_rcpt"/>
</dbReference>
<accession>A0A085M498</accession>
<dbReference type="Proteomes" id="UP000030764">
    <property type="component" value="Unassembled WGS sequence"/>
</dbReference>
<dbReference type="InterPro" id="IPR001628">
    <property type="entry name" value="Znf_hrmn_rcpt"/>
</dbReference>
<keyword evidence="6 11" id="KW-0805">Transcription regulation</keyword>
<dbReference type="InterPro" id="IPR013088">
    <property type="entry name" value="Znf_NHR/GATA"/>
</dbReference>
<feature type="non-terminal residue" evidence="15">
    <location>
        <position position="730"/>
    </location>
</feature>
<feature type="domain" description="Nuclear receptor" evidence="13">
    <location>
        <begin position="305"/>
        <end position="380"/>
    </location>
</feature>
<evidence type="ECO:0000259" key="14">
    <source>
        <dbReference type="PROSITE" id="PS51843"/>
    </source>
</evidence>
<dbReference type="PANTHER" id="PTHR45805">
    <property type="entry name" value="NUCLEAR HORMONE RECEPTOR HR3-RELATED"/>
    <property type="match status" value="1"/>
</dbReference>
<dbReference type="SMART" id="SM00399">
    <property type="entry name" value="ZnF_C4"/>
    <property type="match status" value="1"/>
</dbReference>
<dbReference type="Gene3D" id="3.30.50.10">
    <property type="entry name" value="Erythroid Transcription Factor GATA-1, subunit A"/>
    <property type="match status" value="1"/>
</dbReference>
<dbReference type="GO" id="GO:0008270">
    <property type="term" value="F:zinc ion binding"/>
    <property type="evidence" value="ECO:0007669"/>
    <property type="project" value="UniProtKB-KW"/>
</dbReference>
<evidence type="ECO:0000313" key="16">
    <source>
        <dbReference type="Proteomes" id="UP000030764"/>
    </source>
</evidence>
<feature type="region of interest" description="Disordered" evidence="12">
    <location>
        <begin position="250"/>
        <end position="273"/>
    </location>
</feature>
<organism evidence="15 16">
    <name type="scientific">Trichuris suis</name>
    <name type="common">pig whipworm</name>
    <dbReference type="NCBI Taxonomy" id="68888"/>
    <lineage>
        <taxon>Eukaryota</taxon>
        <taxon>Metazoa</taxon>
        <taxon>Ecdysozoa</taxon>
        <taxon>Nematoda</taxon>
        <taxon>Enoplea</taxon>
        <taxon>Dorylaimia</taxon>
        <taxon>Trichinellida</taxon>
        <taxon>Trichuridae</taxon>
        <taxon>Trichuris</taxon>
    </lineage>
</organism>
<dbReference type="PROSITE" id="PS51030">
    <property type="entry name" value="NUCLEAR_REC_DBD_2"/>
    <property type="match status" value="1"/>
</dbReference>
<feature type="domain" description="NR LBD" evidence="14">
    <location>
        <begin position="416"/>
        <end position="667"/>
    </location>
</feature>
<dbReference type="Pfam" id="PF00105">
    <property type="entry name" value="zf-C4"/>
    <property type="match status" value="1"/>
</dbReference>
<dbReference type="AlphaFoldDB" id="A0A085M498"/>
<feature type="compositionally biased region" description="Low complexity" evidence="12">
    <location>
        <begin position="679"/>
        <end position="692"/>
    </location>
</feature>
<dbReference type="SUPFAM" id="SSF57716">
    <property type="entry name" value="Glucocorticoid receptor-like (DNA-binding domain)"/>
    <property type="match status" value="1"/>
</dbReference>
<dbReference type="Gene3D" id="1.10.565.10">
    <property type="entry name" value="Retinoid X Receptor"/>
    <property type="match status" value="1"/>
</dbReference>
<evidence type="ECO:0008006" key="17">
    <source>
        <dbReference type="Google" id="ProtNLM"/>
    </source>
</evidence>
<keyword evidence="5 11" id="KW-0862">Zinc</keyword>